<dbReference type="AlphaFoldDB" id="A0A194X1R5"/>
<dbReference type="RefSeq" id="XP_018068493.1">
    <property type="nucleotide sequence ID" value="XM_018205237.1"/>
</dbReference>
<sequence>MSRSRPTHMHKINRIVAGGRYSLSMASPADPMPVINTLTKFVDTCTAYLSTLPHRIEPVEELVAVISVIGSLFFTLTAQINRFPRLHLLSTYSLLAEDILHAISLVENRVNQAKHLRLFEPTDDEEWSPYESWFSCNGSEVAADRLWRHMCVEKSRVRVLIDAVTWVGLRSSERNEEEEVEYQDIRKRLGVVAPRLVGIWRDYVARLKIKYPQVAKSPVVDGASRRNLELDPVLQSACLDLLYVSLANLTVFPHLSLRQDTPGLEAETMGIDEAELKIDQMLKELVRF</sequence>
<reference evidence="1 2" key="1">
    <citation type="submission" date="2015-10" db="EMBL/GenBank/DDBJ databases">
        <title>Full genome of DAOMC 229536 Phialocephala scopiformis, a fungal endophyte of spruce producing the potent anti-insectan compound rugulosin.</title>
        <authorList>
            <consortium name="DOE Joint Genome Institute"/>
            <person name="Walker A.K."/>
            <person name="Frasz S.L."/>
            <person name="Seifert K.A."/>
            <person name="Miller J.D."/>
            <person name="Mondo S.J."/>
            <person name="Labutti K."/>
            <person name="Lipzen A."/>
            <person name="Dockter R."/>
            <person name="Kennedy M."/>
            <person name="Grigoriev I.V."/>
            <person name="Spatafora J.W."/>
        </authorList>
    </citation>
    <scope>NUCLEOTIDE SEQUENCE [LARGE SCALE GENOMIC DNA]</scope>
    <source>
        <strain evidence="1 2">CBS 120377</strain>
    </source>
</reference>
<dbReference type="EMBL" id="KQ947420">
    <property type="protein sequence ID" value="KUJ14138.1"/>
    <property type="molecule type" value="Genomic_DNA"/>
</dbReference>
<proteinExistence type="predicted"/>
<accession>A0A194X1R5</accession>
<dbReference type="InParanoid" id="A0A194X1R5"/>
<keyword evidence="2" id="KW-1185">Reference proteome</keyword>
<evidence type="ECO:0000313" key="1">
    <source>
        <dbReference type="EMBL" id="KUJ14138.1"/>
    </source>
</evidence>
<dbReference type="GeneID" id="28814963"/>
<protein>
    <submittedName>
        <fullName evidence="1">Uncharacterized protein</fullName>
    </submittedName>
</protein>
<dbReference type="KEGG" id="psco:LY89DRAFT_130376"/>
<gene>
    <name evidence="1" type="ORF">LY89DRAFT_130376</name>
</gene>
<evidence type="ECO:0000313" key="2">
    <source>
        <dbReference type="Proteomes" id="UP000070700"/>
    </source>
</evidence>
<dbReference type="Proteomes" id="UP000070700">
    <property type="component" value="Unassembled WGS sequence"/>
</dbReference>
<name>A0A194X1R5_MOLSC</name>
<organism evidence="1 2">
    <name type="scientific">Mollisia scopiformis</name>
    <name type="common">Conifer needle endophyte fungus</name>
    <name type="synonym">Phialocephala scopiformis</name>
    <dbReference type="NCBI Taxonomy" id="149040"/>
    <lineage>
        <taxon>Eukaryota</taxon>
        <taxon>Fungi</taxon>
        <taxon>Dikarya</taxon>
        <taxon>Ascomycota</taxon>
        <taxon>Pezizomycotina</taxon>
        <taxon>Leotiomycetes</taxon>
        <taxon>Helotiales</taxon>
        <taxon>Mollisiaceae</taxon>
        <taxon>Mollisia</taxon>
    </lineage>
</organism>